<evidence type="ECO:0000313" key="3">
    <source>
        <dbReference type="Proteomes" id="UP000549617"/>
    </source>
</evidence>
<dbReference type="AlphaFoldDB" id="A0A7W9AEI8"/>
<evidence type="ECO:0000259" key="1">
    <source>
        <dbReference type="Pfam" id="PF06094"/>
    </source>
</evidence>
<dbReference type="EMBL" id="JACIJC010000001">
    <property type="protein sequence ID" value="MBB5684232.1"/>
    <property type="molecule type" value="Genomic_DNA"/>
</dbReference>
<dbReference type="GO" id="GO:0016740">
    <property type="term" value="F:transferase activity"/>
    <property type="evidence" value="ECO:0007669"/>
    <property type="project" value="UniProtKB-KW"/>
</dbReference>
<accession>A0A7W9AEI8</accession>
<reference evidence="2 3" key="1">
    <citation type="submission" date="2020-08" db="EMBL/GenBank/DDBJ databases">
        <title>Genomic Encyclopedia of Type Strains, Phase IV (KMG-IV): sequencing the most valuable type-strain genomes for metagenomic binning, comparative biology and taxonomic classification.</title>
        <authorList>
            <person name="Goeker M."/>
        </authorList>
    </citation>
    <scope>NUCLEOTIDE SEQUENCE [LARGE SCALE GENOMIC DNA]</scope>
    <source>
        <strain evidence="2 3">DSM 25079</strain>
    </source>
</reference>
<dbReference type="InterPro" id="IPR009288">
    <property type="entry name" value="AIG2-like_dom"/>
</dbReference>
<dbReference type="RefSeq" id="WP_343052867.1">
    <property type="nucleotide sequence ID" value="NZ_JACIJC010000001.1"/>
</dbReference>
<dbReference type="CDD" id="cd06661">
    <property type="entry name" value="GGCT_like"/>
    <property type="match status" value="1"/>
</dbReference>
<organism evidence="2 3">
    <name type="scientific">Sphingobium boeckii</name>
    <dbReference type="NCBI Taxonomy" id="1082345"/>
    <lineage>
        <taxon>Bacteria</taxon>
        <taxon>Pseudomonadati</taxon>
        <taxon>Pseudomonadota</taxon>
        <taxon>Alphaproteobacteria</taxon>
        <taxon>Sphingomonadales</taxon>
        <taxon>Sphingomonadaceae</taxon>
        <taxon>Sphingobium</taxon>
    </lineage>
</organism>
<dbReference type="InterPro" id="IPR013024">
    <property type="entry name" value="GGCT-like"/>
</dbReference>
<evidence type="ECO:0000313" key="2">
    <source>
        <dbReference type="EMBL" id="MBB5684232.1"/>
    </source>
</evidence>
<dbReference type="InterPro" id="IPR036568">
    <property type="entry name" value="GGCT-like_sf"/>
</dbReference>
<gene>
    <name evidence="2" type="ORF">FHS49_000223</name>
</gene>
<protein>
    <submittedName>
        <fullName evidence="2">Gamma-glutamylcyclotransferase (GGCT)/AIG2-like uncharacterized protein YtfP</fullName>
    </submittedName>
</protein>
<proteinExistence type="predicted"/>
<keyword evidence="2" id="KW-0808">Transferase</keyword>
<keyword evidence="3" id="KW-1185">Reference proteome</keyword>
<dbReference type="Pfam" id="PF06094">
    <property type="entry name" value="GGACT"/>
    <property type="match status" value="1"/>
</dbReference>
<dbReference type="Proteomes" id="UP000549617">
    <property type="component" value="Unassembled WGS sequence"/>
</dbReference>
<dbReference type="SUPFAM" id="SSF110857">
    <property type="entry name" value="Gamma-glutamyl cyclotransferase-like"/>
    <property type="match status" value="1"/>
</dbReference>
<dbReference type="Gene3D" id="3.10.490.10">
    <property type="entry name" value="Gamma-glutamyl cyclotransferase-like"/>
    <property type="match status" value="1"/>
</dbReference>
<name>A0A7W9AEI8_9SPHN</name>
<sequence>MAEADWLFVYGSLRKGAPFEQASMLEGRADYRGAGHAMGRLYRIDWYPGFVRGDDPTEQVRGDLFAVRDAALFAALDAYEGCAPGDPHPQEYRREKIAIRMARGHVEAWTYVYNWPVADHMLIPGGDFLALSPPEPPPRADVEDG</sequence>
<comment type="caution">
    <text evidence="2">The sequence shown here is derived from an EMBL/GenBank/DDBJ whole genome shotgun (WGS) entry which is preliminary data.</text>
</comment>
<feature type="domain" description="Gamma-glutamylcyclotransferase AIG2-like" evidence="1">
    <location>
        <begin position="7"/>
        <end position="129"/>
    </location>
</feature>